<name>A0A554A097_9BACI</name>
<dbReference type="Proteomes" id="UP000318521">
    <property type="component" value="Unassembled WGS sequence"/>
</dbReference>
<comment type="caution">
    <text evidence="1">The sequence shown here is derived from an EMBL/GenBank/DDBJ whole genome shotgun (WGS) entry which is preliminary data.</text>
</comment>
<dbReference type="OrthoDB" id="2943035at2"/>
<gene>
    <name evidence="1" type="ORF">FN960_08885</name>
</gene>
<dbReference type="AlphaFoldDB" id="A0A554A097"/>
<evidence type="ECO:0000313" key="2">
    <source>
        <dbReference type="Proteomes" id="UP000318521"/>
    </source>
</evidence>
<proteinExistence type="predicted"/>
<keyword evidence="2" id="KW-1185">Reference proteome</keyword>
<evidence type="ECO:0000313" key="1">
    <source>
        <dbReference type="EMBL" id="TSB47119.1"/>
    </source>
</evidence>
<accession>A0A554A097</accession>
<reference evidence="1 2" key="1">
    <citation type="submission" date="2019-07" db="EMBL/GenBank/DDBJ databases">
        <authorList>
            <person name="Park Y.J."/>
            <person name="Jeong S.E."/>
            <person name="Jung H.S."/>
        </authorList>
    </citation>
    <scope>NUCLEOTIDE SEQUENCE [LARGE SCALE GENOMIC DNA]</scope>
    <source>
        <strain evidence="2">P16(2019)</strain>
    </source>
</reference>
<protein>
    <submittedName>
        <fullName evidence="1">Uncharacterized protein</fullName>
    </submittedName>
</protein>
<organism evidence="1 2">
    <name type="scientific">Alkalicoccobacillus porphyridii</name>
    <dbReference type="NCBI Taxonomy" id="2597270"/>
    <lineage>
        <taxon>Bacteria</taxon>
        <taxon>Bacillati</taxon>
        <taxon>Bacillota</taxon>
        <taxon>Bacilli</taxon>
        <taxon>Bacillales</taxon>
        <taxon>Bacillaceae</taxon>
        <taxon>Alkalicoccobacillus</taxon>
    </lineage>
</organism>
<dbReference type="RefSeq" id="WP_143848349.1">
    <property type="nucleotide sequence ID" value="NZ_VLXZ01000004.1"/>
</dbReference>
<dbReference type="EMBL" id="VLXZ01000004">
    <property type="protein sequence ID" value="TSB47119.1"/>
    <property type="molecule type" value="Genomic_DNA"/>
</dbReference>
<sequence>MTILEVVTHSGERVEVEVEEYNAQELNNKINDHDINTIALGDHIFSRIEFKFVRPVKKETELGYSDLENT</sequence>